<sequence length="113" mass="13202">MKYTLKVIEPTPWSFTIEFDEDKAKRNGYDIQTLYDYTDRNVSRYGCVRIAQGTWKAADGKEVESQCLALSLLSRAGWVMRNIKSMTAFEDDCDEQVDYLDVLRRNNPERLYA</sequence>
<dbReference type="AlphaFoldDB" id="A0A4Q5C5I5"/>
<name>A0A4Q5C5I5_9FIRM</name>
<dbReference type="EMBL" id="RCYR01000071">
    <property type="protein sequence ID" value="RYS75467.1"/>
    <property type="molecule type" value="Genomic_DNA"/>
</dbReference>
<accession>A0A4Q5C5I5</accession>
<protein>
    <submittedName>
        <fullName evidence="1">Uncharacterized protein</fullName>
    </submittedName>
</protein>
<comment type="caution">
    <text evidence="1">The sequence shown here is derived from an EMBL/GenBank/DDBJ whole genome shotgun (WGS) entry which is preliminary data.</text>
</comment>
<proteinExistence type="predicted"/>
<reference evidence="1 2" key="1">
    <citation type="journal article" date="2019" name="Science, e1252229">
        <title>Invertible promoters mediate bacterial phase variation, antibiotic resistance, and host adaptation in the gut.</title>
        <authorList>
            <person name="Jiang X."/>
            <person name="Hall A.B."/>
            <person name="Arthur T.D."/>
            <person name="Plichta D.R."/>
            <person name="Covington C.T."/>
            <person name="Poyet M."/>
            <person name="Crothers J."/>
            <person name="Moses P.L."/>
            <person name="Tolonen A.C."/>
            <person name="Vlamakis H."/>
            <person name="Alm E.J."/>
            <person name="Xavier R.J."/>
        </authorList>
    </citation>
    <scope>NUCLEOTIDE SEQUENCE [LARGE SCALE GENOMIC DNA]</scope>
    <source>
        <strain evidence="2">aa_0143</strain>
    </source>
</reference>
<evidence type="ECO:0000313" key="2">
    <source>
        <dbReference type="Proteomes" id="UP000292665"/>
    </source>
</evidence>
<dbReference type="Proteomes" id="UP000292665">
    <property type="component" value="Unassembled WGS sequence"/>
</dbReference>
<organism evidence="1 2">
    <name type="scientific">[Ruminococcus] torques</name>
    <dbReference type="NCBI Taxonomy" id="33039"/>
    <lineage>
        <taxon>Bacteria</taxon>
        <taxon>Bacillati</taxon>
        <taxon>Bacillota</taxon>
        <taxon>Clostridia</taxon>
        <taxon>Lachnospirales</taxon>
        <taxon>Lachnospiraceae</taxon>
        <taxon>Mediterraneibacter</taxon>
    </lineage>
</organism>
<gene>
    <name evidence="1" type="ORF">EAI93_14140</name>
</gene>
<evidence type="ECO:0000313" key="1">
    <source>
        <dbReference type="EMBL" id="RYS75467.1"/>
    </source>
</evidence>
<dbReference type="RefSeq" id="WP_129795079.1">
    <property type="nucleotide sequence ID" value="NZ_RCYR01000071.1"/>
</dbReference>